<dbReference type="InterPro" id="IPR051454">
    <property type="entry name" value="RNA/ubiquinone_mod_enzymes"/>
</dbReference>
<reference evidence="2 3" key="1">
    <citation type="submission" date="2009-11" db="EMBL/GenBank/DDBJ databases">
        <authorList>
            <person name="Weinstock G."/>
            <person name="Sodergren E."/>
            <person name="Clifton S."/>
            <person name="Fulton L."/>
            <person name="Fulton B."/>
            <person name="Courtney L."/>
            <person name="Fronick C."/>
            <person name="Harrison M."/>
            <person name="Strong C."/>
            <person name="Farmer C."/>
            <person name="Delahaunty K."/>
            <person name="Markovic C."/>
            <person name="Hall O."/>
            <person name="Minx P."/>
            <person name="Tomlinson C."/>
            <person name="Mitreva M."/>
            <person name="Nelson J."/>
            <person name="Hou S."/>
            <person name="Wollam A."/>
            <person name="Pepin K.H."/>
            <person name="Johnson M."/>
            <person name="Bhonagiri V."/>
            <person name="Nash W.E."/>
            <person name="Warren W."/>
            <person name="Chinwalla A."/>
            <person name="Mardis E.R."/>
            <person name="Wilson R.K."/>
        </authorList>
    </citation>
    <scope>NUCLEOTIDE SEQUENCE [LARGE SCALE GENOMIC DNA]</scope>
    <source>
        <strain evidence="2 3">F0302</strain>
    </source>
</reference>
<feature type="domain" description="Peptidase U32 collagenase" evidence="1">
    <location>
        <begin position="388"/>
        <end position="502"/>
    </location>
</feature>
<dbReference type="InterPro" id="IPR020988">
    <property type="entry name" value="Pept_U32_collagenase"/>
</dbReference>
<dbReference type="PANTHER" id="PTHR30217:SF10">
    <property type="entry name" value="23S RRNA 5-HYDROXYCYTIDINE C2501 SYNTHASE"/>
    <property type="match status" value="1"/>
</dbReference>
<dbReference type="AlphaFoldDB" id="D1QM47"/>
<evidence type="ECO:0000313" key="2">
    <source>
        <dbReference type="EMBL" id="EFB33270.1"/>
    </source>
</evidence>
<dbReference type="RefSeq" id="WP_004370849.1">
    <property type="nucleotide sequence ID" value="NZ_GG703883.1"/>
</dbReference>
<dbReference type="GO" id="GO:0016787">
    <property type="term" value="F:hydrolase activity"/>
    <property type="evidence" value="ECO:0007669"/>
    <property type="project" value="UniProtKB-KW"/>
</dbReference>
<dbReference type="Proteomes" id="UP000004079">
    <property type="component" value="Unassembled WGS sequence"/>
</dbReference>
<comment type="caution">
    <text evidence="2">The sequence shown here is derived from an EMBL/GenBank/DDBJ whole genome shotgun (WGS) entry which is preliminary data.</text>
</comment>
<organism evidence="2 3">
    <name type="scientific">Segatella oris F0302</name>
    <dbReference type="NCBI Taxonomy" id="649760"/>
    <lineage>
        <taxon>Bacteria</taxon>
        <taxon>Pseudomonadati</taxon>
        <taxon>Bacteroidota</taxon>
        <taxon>Bacteroidia</taxon>
        <taxon>Bacteroidales</taxon>
        <taxon>Prevotellaceae</taxon>
        <taxon>Segatella</taxon>
    </lineage>
</organism>
<dbReference type="Pfam" id="PF01136">
    <property type="entry name" value="Peptidase_U32"/>
    <property type="match status" value="1"/>
</dbReference>
<dbReference type="PANTHER" id="PTHR30217">
    <property type="entry name" value="PEPTIDASE U32 FAMILY"/>
    <property type="match status" value="1"/>
</dbReference>
<keyword evidence="2" id="KW-0378">Hydrolase</keyword>
<dbReference type="EC" id="3.4.-.-" evidence="2"/>
<dbReference type="PROSITE" id="PS01276">
    <property type="entry name" value="PEPTIDASE_U32"/>
    <property type="match status" value="1"/>
</dbReference>
<dbReference type="InterPro" id="IPR001539">
    <property type="entry name" value="Peptidase_U32"/>
</dbReference>
<gene>
    <name evidence="2" type="ORF">HMPREF0971_00029</name>
</gene>
<proteinExistence type="predicted"/>
<evidence type="ECO:0000259" key="1">
    <source>
        <dbReference type="Pfam" id="PF12392"/>
    </source>
</evidence>
<dbReference type="Pfam" id="PF12392">
    <property type="entry name" value="DUF3656"/>
    <property type="match status" value="1"/>
</dbReference>
<evidence type="ECO:0000313" key="3">
    <source>
        <dbReference type="Proteomes" id="UP000004079"/>
    </source>
</evidence>
<sequence>MRSLELLAPAKNLECGMAAVSHGADAVYIGASRFGARAAAGNTVEDIHQLCDYAHQYGARVYVTVNTILYEDELADTKQLLKALNACGVDALLVQDMGILELIAEWDDEKPFQMELHASTQTDNRTAEKVRWLQGVGFKRAVLARELSAREIAEIHHEVPDMDLEVFVHGALCVSYSGVCYVSQHCFNRSANRGACAQFCRMKFDLLDDNQQEIEHQRHLLSLRDMCQIDHLEELADSGACSFKIEGRLKDVEYVKNVVSAYSQRIDEIIKKAPDRYCRASHGKVEYDFQPNLRKTFNRGFTTYFLNGRQADIACFDTPKAMGEYVGKVKEIRGNSFNVAGTATFENGDGLCFINEEHELEGFRINKAVGNRLFPLKMPARLKPGMGLYRNNDVAFSHLLSGVTARRKLQVEMTFQTTDDGFTLHVSNKEMGVKAEATIIFDHQEARQPQEENIRKQLEKLGNTIFACKEIKIEDKAGKLFIPSSLLTELRRKAIQALEQQLVQKQERPATELAVKKTEGVETVMPKAYKAYPYLYNISNHLSKRFFETQGLKNIQPAFELSPMRNPLVMQCRHCIRFALGYCVKRGGKHPTWKEPLYLRLGDGRRFRLEFNCKECQMNIYAET</sequence>
<dbReference type="STRING" id="649760.HMPREF0971_00029"/>
<dbReference type="EMBL" id="ACUZ02000003">
    <property type="protein sequence ID" value="EFB33270.1"/>
    <property type="molecule type" value="Genomic_DNA"/>
</dbReference>
<name>D1QM47_9BACT</name>
<dbReference type="HOGENOM" id="CLU_011540_5_0_10"/>
<protein>
    <submittedName>
        <fullName evidence="2">Peptidase, U32 family</fullName>
        <ecNumber evidence="2">3.4.-.-</ecNumber>
    </submittedName>
</protein>
<accession>D1QM47</accession>